<dbReference type="InterPro" id="IPR001227">
    <property type="entry name" value="Ac_transferase_dom_sf"/>
</dbReference>
<feature type="non-terminal residue" evidence="1">
    <location>
        <position position="1"/>
    </location>
</feature>
<name>A0A382R1G5_9ZZZZ</name>
<feature type="non-terminal residue" evidence="1">
    <location>
        <position position="280"/>
    </location>
</feature>
<gene>
    <name evidence="1" type="ORF">METZ01_LOCUS343819</name>
</gene>
<dbReference type="EMBL" id="UINC01118082">
    <property type="protein sequence ID" value="SVC90965.1"/>
    <property type="molecule type" value="Genomic_DNA"/>
</dbReference>
<dbReference type="InterPro" id="IPR016035">
    <property type="entry name" value="Acyl_Trfase/lysoPLipase"/>
</dbReference>
<protein>
    <recommendedName>
        <fullName evidence="2">Malonyl-CoA:ACP transacylase (MAT) domain-containing protein</fullName>
    </recommendedName>
</protein>
<dbReference type="AlphaFoldDB" id="A0A382R1G5"/>
<dbReference type="GO" id="GO:0016740">
    <property type="term" value="F:transferase activity"/>
    <property type="evidence" value="ECO:0007669"/>
    <property type="project" value="InterPro"/>
</dbReference>
<reference evidence="1" key="1">
    <citation type="submission" date="2018-05" db="EMBL/GenBank/DDBJ databases">
        <authorList>
            <person name="Lanie J.A."/>
            <person name="Ng W.-L."/>
            <person name="Kazmierczak K.M."/>
            <person name="Andrzejewski T.M."/>
            <person name="Davidsen T.M."/>
            <person name="Wayne K.J."/>
            <person name="Tettelin H."/>
            <person name="Glass J.I."/>
            <person name="Rusch D."/>
            <person name="Podicherti R."/>
            <person name="Tsui H.-C.T."/>
            <person name="Winkler M.E."/>
        </authorList>
    </citation>
    <scope>NUCLEOTIDE SEQUENCE</scope>
</reference>
<dbReference type="SUPFAM" id="SSF52151">
    <property type="entry name" value="FabD/lysophospholipase-like"/>
    <property type="match status" value="1"/>
</dbReference>
<organism evidence="1">
    <name type="scientific">marine metagenome</name>
    <dbReference type="NCBI Taxonomy" id="408172"/>
    <lineage>
        <taxon>unclassified sequences</taxon>
        <taxon>metagenomes</taxon>
        <taxon>ecological metagenomes</taxon>
    </lineage>
</organism>
<dbReference type="Gene3D" id="3.40.366.10">
    <property type="entry name" value="Malonyl-Coenzyme A Acyl Carrier Protein, domain 2"/>
    <property type="match status" value="2"/>
</dbReference>
<accession>A0A382R1G5</accession>
<evidence type="ECO:0008006" key="2">
    <source>
        <dbReference type="Google" id="ProtNLM"/>
    </source>
</evidence>
<evidence type="ECO:0000313" key="1">
    <source>
        <dbReference type="EMBL" id="SVC90965.1"/>
    </source>
</evidence>
<sequence>VSKTAVVLCPGRGSYTASELGYLSRAAPACVLAELNPAIDRLDNLRTERGDRPVRDMDGAHTFSPELFRGENASCLTFACTAFDFLRLDRNKLDIVGIGGNSMGWYSALFAAGTFSLDDTFDLVETMGGMARNGKIGGQVIYPLIDENWRVDPAHATAVTAALEDTREAGHQAGWSIHYGGYAVLWADQDGLPLLISKLPAVKTGKKQYPLELPEHSAFHSPLMLPISERALRQLSTLSWRAPSIPLIDGRGHRWNPINTNPGELCRYSLQTQVLEVYDF</sequence>
<proteinExistence type="predicted"/>